<dbReference type="InterPro" id="IPR017847">
    <property type="entry name" value="T6SS_RhsGE_Vgr_subset"/>
</dbReference>
<comment type="subcellular location">
    <subcellularLocation>
        <location evidence="1">Secreted</location>
    </subcellularLocation>
</comment>
<dbReference type="PANTHER" id="PTHR32305:SF15">
    <property type="entry name" value="PROTEIN RHSA-RELATED"/>
    <property type="match status" value="1"/>
</dbReference>
<evidence type="ECO:0000256" key="2">
    <source>
        <dbReference type="ARBA" id="ARBA00005558"/>
    </source>
</evidence>
<feature type="domain" description="Gp5/Type VI secretion system Vgr C-terminal trimerisation" evidence="5">
    <location>
        <begin position="583"/>
        <end position="656"/>
    </location>
</feature>
<dbReference type="Pfam" id="PF22178">
    <property type="entry name" value="Gp5_trimer_C"/>
    <property type="match status" value="2"/>
</dbReference>
<dbReference type="InterPro" id="IPR037026">
    <property type="entry name" value="Vgr_OB-fold_dom_sf"/>
</dbReference>
<dbReference type="SUPFAM" id="SSF69279">
    <property type="entry name" value="Phage tail proteins"/>
    <property type="match status" value="2"/>
</dbReference>
<accession>A0ABX7ME15</accession>
<evidence type="ECO:0000259" key="5">
    <source>
        <dbReference type="Pfam" id="PF22178"/>
    </source>
</evidence>
<sequence>MQLDSFVEITSPLRGDLLFRSMQGHEELSRLFQYQVVVLSQKEQIELNDLIGKTVTIKVQVAERKFREFSGFVTAMAQTGIEGRFHRYQLTVRPWAWLLSRTADCRIFQQKSIPDIIKAVFADHAVADVEYSLSDSYPTREYCVQYRETDLGFVCRLMEQEGIYFYFKHANGRHTMVVTDSYAGHRAQPGFETVDFVPHSDRGVEARPGLRGWRLQREIQPSKYAVTDFDFTKPGANLLASKAGSIPGKHAQADHEVFDYPGEYVARSEGERLARVRIEELRHQYEVCSGNGNVRGLTTGALFKLAEYPREDQNREYLIIGASYAIEHAGHESTDDEGDRFEVSITTIPSRQPYHPPRTTPKPFVQGPQTAIVVGPSGDEIYTDQYGRVKVKFHWDRYATGDENSSCWIRVSHPWAGKNWGMVAIPRIGQEVIVEFLEGDPDRPIITGRVYNAEQMPPYELPANMTQTGIKTRSTKQGGPANFNEIRFEDKKGEEQVYIHAEKNQDIVVENDETHQVGHDRTKTIGNDETTHVKHDRTETVDNNETITIGVNRTESVGKNESVTIGAERTLDVGANASTTIAKNRSISVGADESHDVGANRQRNVGKNETINIGADLSETVSKNVTVSIGENQSVSVGKDAQAQVGKKYYLEAGDEITLKTGDASITLKKDGTITIKGKDITIQGSGKIGVKASGDLVMKGSKIANN</sequence>
<comment type="similarity">
    <text evidence="2">Belongs to the VgrG protein family.</text>
</comment>
<dbReference type="SUPFAM" id="SSF69349">
    <property type="entry name" value="Phage fibre proteins"/>
    <property type="match status" value="1"/>
</dbReference>
<keyword evidence="7" id="KW-1185">Reference proteome</keyword>
<dbReference type="SUPFAM" id="SSF69255">
    <property type="entry name" value="gp5 N-terminal domain-like"/>
    <property type="match status" value="1"/>
</dbReference>
<feature type="domain" description="Gp5/Type VI secretion system Vgr C-terminal trimerisation" evidence="5">
    <location>
        <begin position="468"/>
        <end position="581"/>
    </location>
</feature>
<evidence type="ECO:0000313" key="7">
    <source>
        <dbReference type="Proteomes" id="UP000663570"/>
    </source>
</evidence>
<dbReference type="InterPro" id="IPR006533">
    <property type="entry name" value="T6SS_Vgr_RhsGE"/>
</dbReference>
<dbReference type="Gene3D" id="2.30.110.50">
    <property type="match status" value="1"/>
</dbReference>
<dbReference type="RefSeq" id="WP_206256295.1">
    <property type="nucleotide sequence ID" value="NZ_CP071060.1"/>
</dbReference>
<dbReference type="Pfam" id="PF04717">
    <property type="entry name" value="Phage_base_V"/>
    <property type="match status" value="1"/>
</dbReference>
<dbReference type="Gene3D" id="2.40.50.230">
    <property type="entry name" value="Gp5 N-terminal domain"/>
    <property type="match status" value="1"/>
</dbReference>
<gene>
    <name evidence="6" type="primary">tssI</name>
    <name evidence="6" type="ORF">JY500_10390</name>
</gene>
<dbReference type="Gene3D" id="4.10.220.110">
    <property type="match status" value="1"/>
</dbReference>
<dbReference type="Proteomes" id="UP000663570">
    <property type="component" value="Chromosome"/>
</dbReference>
<evidence type="ECO:0000259" key="4">
    <source>
        <dbReference type="Pfam" id="PF04717"/>
    </source>
</evidence>
<organism evidence="6 7">
    <name type="scientific">Niveibacterium microcysteis</name>
    <dbReference type="NCBI Taxonomy" id="2811415"/>
    <lineage>
        <taxon>Bacteria</taxon>
        <taxon>Pseudomonadati</taxon>
        <taxon>Pseudomonadota</taxon>
        <taxon>Betaproteobacteria</taxon>
        <taxon>Rhodocyclales</taxon>
        <taxon>Rhodocyclaceae</taxon>
        <taxon>Niveibacterium</taxon>
    </lineage>
</organism>
<evidence type="ECO:0000313" key="6">
    <source>
        <dbReference type="EMBL" id="QSI78985.1"/>
    </source>
</evidence>
<dbReference type="InterPro" id="IPR050708">
    <property type="entry name" value="T6SS_VgrG/RHS"/>
</dbReference>
<evidence type="ECO:0000256" key="1">
    <source>
        <dbReference type="ARBA" id="ARBA00004613"/>
    </source>
</evidence>
<dbReference type="Gene3D" id="3.55.50.10">
    <property type="entry name" value="Baseplate protein-like domains"/>
    <property type="match status" value="1"/>
</dbReference>
<reference evidence="6 7" key="1">
    <citation type="submission" date="2021-02" db="EMBL/GenBank/DDBJ databases">
        <title>Niveibacterium changnyeongensis HC41.</title>
        <authorList>
            <person name="Kang M."/>
        </authorList>
    </citation>
    <scope>NUCLEOTIDE SEQUENCE [LARGE SCALE GENOMIC DNA]</scope>
    <source>
        <strain evidence="6 7">HC41</strain>
    </source>
</reference>
<evidence type="ECO:0000256" key="3">
    <source>
        <dbReference type="ARBA" id="ARBA00022525"/>
    </source>
</evidence>
<dbReference type="Pfam" id="PF05954">
    <property type="entry name" value="Phage_GPD"/>
    <property type="match status" value="1"/>
</dbReference>
<dbReference type="InterPro" id="IPR006531">
    <property type="entry name" value="Gp5/Vgr_OB"/>
</dbReference>
<proteinExistence type="inferred from homology"/>
<protein>
    <submittedName>
        <fullName evidence="6">Type VI secretion system tip protein VgrG</fullName>
    </submittedName>
</protein>
<keyword evidence="3" id="KW-0964">Secreted</keyword>
<dbReference type="EMBL" id="CP071060">
    <property type="protein sequence ID" value="QSI78985.1"/>
    <property type="molecule type" value="Genomic_DNA"/>
</dbReference>
<dbReference type="PANTHER" id="PTHR32305">
    <property type="match status" value="1"/>
</dbReference>
<dbReference type="NCBIfam" id="TIGR01646">
    <property type="entry name" value="vgr_GE"/>
    <property type="match status" value="1"/>
</dbReference>
<feature type="domain" description="Gp5/Type VI secretion system Vgr protein OB-fold" evidence="4">
    <location>
        <begin position="383"/>
        <end position="451"/>
    </location>
</feature>
<name>A0ABX7ME15_9RHOO</name>
<dbReference type="InterPro" id="IPR054030">
    <property type="entry name" value="Gp5_Vgr_C"/>
</dbReference>
<dbReference type="NCBIfam" id="TIGR03361">
    <property type="entry name" value="VI_Rhs_Vgr"/>
    <property type="match status" value="1"/>
</dbReference>